<dbReference type="AlphaFoldDB" id="A0A238LI61"/>
<dbReference type="GO" id="GO:0004222">
    <property type="term" value="F:metalloendopeptidase activity"/>
    <property type="evidence" value="ECO:0007669"/>
    <property type="project" value="InterPro"/>
</dbReference>
<comment type="cofactor">
    <cofactor evidence="6">
        <name>Zn(2+)</name>
        <dbReference type="ChEBI" id="CHEBI:29105"/>
    </cofactor>
    <text evidence="6">Binds 1 zinc ion per subunit.</text>
</comment>
<dbReference type="RefSeq" id="WP_370739354.1">
    <property type="nucleotide sequence ID" value="NZ_FXZK01000005.1"/>
</dbReference>
<evidence type="ECO:0000256" key="1">
    <source>
        <dbReference type="ARBA" id="ARBA00022670"/>
    </source>
</evidence>
<keyword evidence="2" id="KW-0479">Metal-binding</keyword>
<reference evidence="9 10" key="1">
    <citation type="submission" date="2017-05" db="EMBL/GenBank/DDBJ databases">
        <authorList>
            <person name="Song R."/>
            <person name="Chenine A.L."/>
            <person name="Ruprecht R.M."/>
        </authorList>
    </citation>
    <scope>NUCLEOTIDE SEQUENCE [LARGE SCALE GENOMIC DNA]</scope>
    <source>
        <strain evidence="9 10">CECT 8899</strain>
    </source>
</reference>
<name>A0A238LI61_9RHOB</name>
<dbReference type="PANTHER" id="PTHR22726:SF1">
    <property type="entry name" value="METALLOENDOPEPTIDASE OMA1, MITOCHONDRIAL"/>
    <property type="match status" value="1"/>
</dbReference>
<dbReference type="Gene3D" id="3.30.2010.10">
    <property type="entry name" value="Metalloproteases ('zincins'), catalytic domain"/>
    <property type="match status" value="1"/>
</dbReference>
<keyword evidence="4 6" id="KW-0862">Zinc</keyword>
<sequence>MMLRRCLAVFAVVAGLAGCASPVPQTAEPTAAPIPDPIAGIATTAAARSAARSFVSVVETVEPVAESECRARSQGLNCDFRIVVDDTPGQQPNAFQTLDADGRPIIAFTLSLLTEVRNEDELAFIMAHEAAHHVAGHLARQQQNAVRGAVIFGRLATVSGRATPAGVETARQLGAVVGSRRYSQDFELEADALGTVIAARAGFDPVRGAEFFFRLPDPGDRFLGTHPPNAARVAIVQQTAAELGL</sequence>
<evidence type="ECO:0000256" key="6">
    <source>
        <dbReference type="RuleBase" id="RU003983"/>
    </source>
</evidence>
<dbReference type="Pfam" id="PF01435">
    <property type="entry name" value="Peptidase_M48"/>
    <property type="match status" value="1"/>
</dbReference>
<keyword evidence="3 6" id="KW-0378">Hydrolase</keyword>
<dbReference type="InterPro" id="IPR051156">
    <property type="entry name" value="Mito/Outer_Membr_Metalloprot"/>
</dbReference>
<evidence type="ECO:0000256" key="5">
    <source>
        <dbReference type="ARBA" id="ARBA00023049"/>
    </source>
</evidence>
<protein>
    <submittedName>
        <fullName evidence="9">TPR repeat-containing protein YfgC</fullName>
    </submittedName>
</protein>
<evidence type="ECO:0000256" key="2">
    <source>
        <dbReference type="ARBA" id="ARBA00022723"/>
    </source>
</evidence>
<keyword evidence="10" id="KW-1185">Reference proteome</keyword>
<dbReference type="GO" id="GO:0046872">
    <property type="term" value="F:metal ion binding"/>
    <property type="evidence" value="ECO:0007669"/>
    <property type="project" value="UniProtKB-KW"/>
</dbReference>
<feature type="domain" description="Peptidase M48" evidence="8">
    <location>
        <begin position="80"/>
        <end position="238"/>
    </location>
</feature>
<dbReference type="CDD" id="cd07324">
    <property type="entry name" value="M48C_Oma1-like"/>
    <property type="match status" value="1"/>
</dbReference>
<proteinExistence type="inferred from homology"/>
<evidence type="ECO:0000313" key="9">
    <source>
        <dbReference type="EMBL" id="SMY08646.1"/>
    </source>
</evidence>
<dbReference type="EMBL" id="FXZK01000005">
    <property type="protein sequence ID" value="SMY08646.1"/>
    <property type="molecule type" value="Genomic_DNA"/>
</dbReference>
<dbReference type="GO" id="GO:0051603">
    <property type="term" value="P:proteolysis involved in protein catabolic process"/>
    <property type="evidence" value="ECO:0007669"/>
    <property type="project" value="TreeGrafter"/>
</dbReference>
<organism evidence="9 10">
    <name type="scientific">Flavimaricola marinus</name>
    <dbReference type="NCBI Taxonomy" id="1819565"/>
    <lineage>
        <taxon>Bacteria</taxon>
        <taxon>Pseudomonadati</taxon>
        <taxon>Pseudomonadota</taxon>
        <taxon>Alphaproteobacteria</taxon>
        <taxon>Rhodobacterales</taxon>
        <taxon>Paracoccaceae</taxon>
        <taxon>Flavimaricola</taxon>
    </lineage>
</organism>
<dbReference type="Proteomes" id="UP000201613">
    <property type="component" value="Unassembled WGS sequence"/>
</dbReference>
<dbReference type="PANTHER" id="PTHR22726">
    <property type="entry name" value="METALLOENDOPEPTIDASE OMA1"/>
    <property type="match status" value="1"/>
</dbReference>
<evidence type="ECO:0000256" key="4">
    <source>
        <dbReference type="ARBA" id="ARBA00022833"/>
    </source>
</evidence>
<evidence type="ECO:0000259" key="8">
    <source>
        <dbReference type="Pfam" id="PF01435"/>
    </source>
</evidence>
<gene>
    <name evidence="9" type="primary">yfgC</name>
    <name evidence="9" type="ORF">LOM8899_02801</name>
</gene>
<dbReference type="PROSITE" id="PS51257">
    <property type="entry name" value="PROKAR_LIPOPROTEIN"/>
    <property type="match status" value="1"/>
</dbReference>
<accession>A0A238LI61</accession>
<dbReference type="GO" id="GO:0016020">
    <property type="term" value="C:membrane"/>
    <property type="evidence" value="ECO:0007669"/>
    <property type="project" value="TreeGrafter"/>
</dbReference>
<feature type="signal peptide" evidence="7">
    <location>
        <begin position="1"/>
        <end position="27"/>
    </location>
</feature>
<keyword evidence="1 6" id="KW-0645">Protease</keyword>
<dbReference type="InterPro" id="IPR001915">
    <property type="entry name" value="Peptidase_M48"/>
</dbReference>
<evidence type="ECO:0000256" key="7">
    <source>
        <dbReference type="SAM" id="SignalP"/>
    </source>
</evidence>
<keyword evidence="7" id="KW-0732">Signal</keyword>
<keyword evidence="5 6" id="KW-0482">Metalloprotease</keyword>
<feature type="chain" id="PRO_5013099489" evidence="7">
    <location>
        <begin position="28"/>
        <end position="245"/>
    </location>
</feature>
<evidence type="ECO:0000256" key="3">
    <source>
        <dbReference type="ARBA" id="ARBA00022801"/>
    </source>
</evidence>
<evidence type="ECO:0000313" key="10">
    <source>
        <dbReference type="Proteomes" id="UP000201613"/>
    </source>
</evidence>
<comment type="similarity">
    <text evidence="6">Belongs to the peptidase M48 family.</text>
</comment>